<evidence type="ECO:0000313" key="1">
    <source>
        <dbReference type="EMBL" id="OBA20024.1"/>
    </source>
</evidence>
<dbReference type="EMBL" id="LXTC01000005">
    <property type="protein sequence ID" value="OBA20024.1"/>
    <property type="molecule type" value="Genomic_DNA"/>
</dbReference>
<dbReference type="GO" id="GO:0008289">
    <property type="term" value="F:lipid binding"/>
    <property type="evidence" value="ECO:0007669"/>
    <property type="project" value="EnsemblFungi"/>
</dbReference>
<feature type="non-terminal residue" evidence="1">
    <location>
        <position position="1"/>
    </location>
</feature>
<reference evidence="1 2" key="1">
    <citation type="submission" date="2016-05" db="EMBL/GenBank/DDBJ databases">
        <title>Comparative genomics of biotechnologically important yeasts.</title>
        <authorList>
            <consortium name="DOE Joint Genome Institute"/>
            <person name="Riley R."/>
            <person name="Haridas S."/>
            <person name="Wolfe K.H."/>
            <person name="Lopes M.R."/>
            <person name="Hittinger C.T."/>
            <person name="Goker M."/>
            <person name="Salamov A."/>
            <person name="Wisecaver J."/>
            <person name="Long T.M."/>
            <person name="Aerts A.L."/>
            <person name="Barry K."/>
            <person name="Choi C."/>
            <person name="Clum A."/>
            <person name="Coughlan A.Y."/>
            <person name="Deshpande S."/>
            <person name="Douglass A.P."/>
            <person name="Hanson S.J."/>
            <person name="Klenk H.-P."/>
            <person name="LaButti K."/>
            <person name="Lapidus A."/>
            <person name="Lindquist E."/>
            <person name="Lipzen A."/>
            <person name="Meier-kolthoff J.P."/>
            <person name="Ohm R.A."/>
            <person name="Otillar R.P."/>
            <person name="Pangilinan J."/>
            <person name="Peng Y."/>
            <person name="Rokas A."/>
            <person name="Rosa C.A."/>
            <person name="Scheuner C."/>
            <person name="Sibirny A.A."/>
            <person name="Slot J.C."/>
            <person name="Stielow J.B."/>
            <person name="Sun H."/>
            <person name="Kurtzman C.P."/>
            <person name="Blackwell M."/>
            <person name="Grigoriev I.V."/>
            <person name="Jeffries T.W."/>
        </authorList>
    </citation>
    <scope>NUCLEOTIDE SEQUENCE [LARGE SCALE GENOMIC DNA]</scope>
    <source>
        <strain evidence="1 2">NRRL YB-4993</strain>
    </source>
</reference>
<evidence type="ECO:0000313" key="2">
    <source>
        <dbReference type="Proteomes" id="UP000092555"/>
    </source>
</evidence>
<dbReference type="AlphaFoldDB" id="A0A1A0H7F1"/>
<dbReference type="InterPro" id="IPR013726">
    <property type="entry name" value="Mitofissin"/>
</dbReference>
<comment type="caution">
    <text evidence="1">The sequence shown here is derived from an EMBL/GenBank/DDBJ whole genome shotgun (WGS) entry which is preliminary data.</text>
</comment>
<name>A0A1A0H7F1_9ASCO</name>
<protein>
    <submittedName>
        <fullName evidence="1">DUF1748-domain-containing protein</fullName>
    </submittedName>
</protein>
<dbReference type="GO" id="GO:0005758">
    <property type="term" value="C:mitochondrial intermembrane space"/>
    <property type="evidence" value="ECO:0007669"/>
    <property type="project" value="EnsemblFungi"/>
</dbReference>
<dbReference type="STRING" id="869754.A0A1A0H7F1"/>
<keyword evidence="2" id="KW-1185">Reference proteome</keyword>
<gene>
    <name evidence="1" type="ORF">METBIDRAFT_45133</name>
</gene>
<dbReference type="Proteomes" id="UP000092555">
    <property type="component" value="Unassembled WGS sequence"/>
</dbReference>
<dbReference type="PANTHER" id="PTHR28075:SF1">
    <property type="entry name" value="DUF1748-DOMAIN-CONTAINING PROTEIN"/>
    <property type="match status" value="1"/>
</dbReference>
<dbReference type="GeneID" id="30030857"/>
<dbReference type="OrthoDB" id="16824at2759"/>
<accession>A0A1A0H7F1</accession>
<organism evidence="1 2">
    <name type="scientific">Metschnikowia bicuspidata var. bicuspidata NRRL YB-4993</name>
    <dbReference type="NCBI Taxonomy" id="869754"/>
    <lineage>
        <taxon>Eukaryota</taxon>
        <taxon>Fungi</taxon>
        <taxon>Dikarya</taxon>
        <taxon>Ascomycota</taxon>
        <taxon>Saccharomycotina</taxon>
        <taxon>Pichiomycetes</taxon>
        <taxon>Metschnikowiaceae</taxon>
        <taxon>Metschnikowia</taxon>
    </lineage>
</organism>
<dbReference type="GO" id="GO:0000423">
    <property type="term" value="P:mitophagy"/>
    <property type="evidence" value="ECO:0007669"/>
    <property type="project" value="EnsemblFungi"/>
</dbReference>
<dbReference type="RefSeq" id="XP_018710549.1">
    <property type="nucleotide sequence ID" value="XM_018857881.1"/>
</dbReference>
<dbReference type="GO" id="GO:0000266">
    <property type="term" value="P:mitochondrial fission"/>
    <property type="evidence" value="ECO:0007669"/>
    <property type="project" value="EnsemblFungi"/>
</dbReference>
<proteinExistence type="predicted"/>
<dbReference type="PANTHER" id="PTHR28075">
    <property type="entry name" value="CHROMOSOME 16, WHOLE GENOME SHOTGUN SEQUENCE"/>
    <property type="match status" value="1"/>
</dbReference>
<dbReference type="Pfam" id="PF08520">
    <property type="entry name" value="Mitofissin"/>
    <property type="match status" value="1"/>
</dbReference>
<sequence length="70" mass="7695">ISKSLHIGFDLIVVSSLLAGIRRNTGLTPDFDSLGNESAIYYGKKYLDVGEKAFDFSSAWLGSSGYFKRN</sequence>